<name>X1T4W0_9ZZZZ</name>
<protein>
    <recommendedName>
        <fullName evidence="1">NAD(P)-binding domain-containing protein</fullName>
    </recommendedName>
</protein>
<evidence type="ECO:0000259" key="1">
    <source>
        <dbReference type="Pfam" id="PF16363"/>
    </source>
</evidence>
<evidence type="ECO:0000313" key="2">
    <source>
        <dbReference type="EMBL" id="GAJ00358.1"/>
    </source>
</evidence>
<organism evidence="2">
    <name type="scientific">marine sediment metagenome</name>
    <dbReference type="NCBI Taxonomy" id="412755"/>
    <lineage>
        <taxon>unclassified sequences</taxon>
        <taxon>metagenomes</taxon>
        <taxon>ecological metagenomes</taxon>
    </lineage>
</organism>
<dbReference type="InterPro" id="IPR036291">
    <property type="entry name" value="NAD(P)-bd_dom_sf"/>
</dbReference>
<comment type="caution">
    <text evidence="2">The sequence shown here is derived from an EMBL/GenBank/DDBJ whole genome shotgun (WGS) entry which is preliminary data.</text>
</comment>
<dbReference type="Gene3D" id="3.40.50.720">
    <property type="entry name" value="NAD(P)-binding Rossmann-like Domain"/>
    <property type="match status" value="1"/>
</dbReference>
<dbReference type="PANTHER" id="PTHR43000">
    <property type="entry name" value="DTDP-D-GLUCOSE 4,6-DEHYDRATASE-RELATED"/>
    <property type="match status" value="1"/>
</dbReference>
<gene>
    <name evidence="2" type="ORF">S12H4_35654</name>
</gene>
<proteinExistence type="predicted"/>
<reference evidence="2" key="1">
    <citation type="journal article" date="2014" name="Front. Microbiol.">
        <title>High frequency of phylogenetically diverse reductive dehalogenase-homologous genes in deep subseafloor sedimentary metagenomes.</title>
        <authorList>
            <person name="Kawai M."/>
            <person name="Futagami T."/>
            <person name="Toyoda A."/>
            <person name="Takaki Y."/>
            <person name="Nishi S."/>
            <person name="Hori S."/>
            <person name="Arai W."/>
            <person name="Tsubouchi T."/>
            <person name="Morono Y."/>
            <person name="Uchiyama I."/>
            <person name="Ito T."/>
            <person name="Fujiyama A."/>
            <person name="Inagaki F."/>
            <person name="Takami H."/>
        </authorList>
    </citation>
    <scope>NUCLEOTIDE SEQUENCE</scope>
    <source>
        <strain evidence="2">Expedition CK06-06</strain>
    </source>
</reference>
<dbReference type="InterPro" id="IPR016040">
    <property type="entry name" value="NAD(P)-bd_dom"/>
</dbReference>
<feature type="non-terminal residue" evidence="2">
    <location>
        <position position="182"/>
    </location>
</feature>
<dbReference type="AlphaFoldDB" id="X1T4W0"/>
<sequence length="182" mass="20578">MKKILVTGGAGFIGSEFVRQKAKESKIVVVDKLTYAGDMRRLKEIGKKITFYPADITNAEFMEHIFNREKPDSVVHFAAESHVDRSILEPHPFIVSNVLGTQVLLDMAKKTGVKRFIYISTDEVYGELGKKGKFKENMPLKPNSPYSATKASAELLVRAYYETHQLPCIVVRPSNNYGPYQY</sequence>
<dbReference type="SUPFAM" id="SSF51735">
    <property type="entry name" value="NAD(P)-binding Rossmann-fold domains"/>
    <property type="match status" value="1"/>
</dbReference>
<accession>X1T4W0</accession>
<feature type="domain" description="NAD(P)-binding" evidence="1">
    <location>
        <begin position="5"/>
        <end position="181"/>
    </location>
</feature>
<dbReference type="Pfam" id="PF16363">
    <property type="entry name" value="GDP_Man_Dehyd"/>
    <property type="match status" value="1"/>
</dbReference>
<dbReference type="EMBL" id="BARW01021191">
    <property type="protein sequence ID" value="GAJ00358.1"/>
    <property type="molecule type" value="Genomic_DNA"/>
</dbReference>